<sequence length="303" mass="33775">MKILVTGGAGFIGSHLVDTLVKDGHDVLVIDDLSTGKKEYVNKKAKLEVLDISSPSLSKVVADFSPVVVYHLAAQKNVRTSLENPMLDAKINILGSLNLLTQAIKNKVDKFIFVSTGGIYGDTDILPTTEVGEEKPMSPYILNKLTFEKYLAILSQGKMKWAVLRLANVYGQRQDPYGEAGVISIFLDNVIKNKKLYINGDGQQTRDYVYIADVISALTKFLSSAEGLYNVGTGREISLLDLLAAIKKISGREPEIQYRPAILGEVIRSCLDFSKVKHDLSWQPQYDLKQGLELTYRWFKEKR</sequence>
<evidence type="ECO:0000259" key="2">
    <source>
        <dbReference type="Pfam" id="PF01370"/>
    </source>
</evidence>
<dbReference type="Gene3D" id="3.40.50.720">
    <property type="entry name" value="NAD(P)-binding Rossmann-like Domain"/>
    <property type="match status" value="1"/>
</dbReference>
<organism evidence="3 4">
    <name type="scientific">Candidatus Komeilibacteria bacterium RIFOXYC1_FULL_37_11</name>
    <dbReference type="NCBI Taxonomy" id="1798555"/>
    <lineage>
        <taxon>Bacteria</taxon>
        <taxon>Candidatus Komeiliibacteriota</taxon>
    </lineage>
</organism>
<dbReference type="InterPro" id="IPR036291">
    <property type="entry name" value="NAD(P)-bd_dom_sf"/>
</dbReference>
<dbReference type="EMBL" id="MHKQ01000005">
    <property type="protein sequence ID" value="OGY94692.1"/>
    <property type="molecule type" value="Genomic_DNA"/>
</dbReference>
<dbReference type="AlphaFoldDB" id="A0A1G2BZW4"/>
<dbReference type="PANTHER" id="PTHR43000">
    <property type="entry name" value="DTDP-D-GLUCOSE 4,6-DEHYDRATASE-RELATED"/>
    <property type="match status" value="1"/>
</dbReference>
<dbReference type="Gene3D" id="3.90.25.10">
    <property type="entry name" value="UDP-galactose 4-epimerase, domain 1"/>
    <property type="match status" value="1"/>
</dbReference>
<proteinExistence type="inferred from homology"/>
<evidence type="ECO:0000256" key="1">
    <source>
        <dbReference type="ARBA" id="ARBA00007637"/>
    </source>
</evidence>
<feature type="domain" description="NAD-dependent epimerase/dehydratase" evidence="2">
    <location>
        <begin position="3"/>
        <end position="232"/>
    </location>
</feature>
<evidence type="ECO:0000313" key="3">
    <source>
        <dbReference type="EMBL" id="OGY94692.1"/>
    </source>
</evidence>
<protein>
    <recommendedName>
        <fullName evidence="2">NAD-dependent epimerase/dehydratase domain-containing protein</fullName>
    </recommendedName>
</protein>
<comment type="similarity">
    <text evidence="1">Belongs to the NAD(P)-dependent epimerase/dehydratase family.</text>
</comment>
<dbReference type="Pfam" id="PF01370">
    <property type="entry name" value="Epimerase"/>
    <property type="match status" value="1"/>
</dbReference>
<comment type="caution">
    <text evidence="3">The sequence shown here is derived from an EMBL/GenBank/DDBJ whole genome shotgun (WGS) entry which is preliminary data.</text>
</comment>
<dbReference type="Proteomes" id="UP000177626">
    <property type="component" value="Unassembled WGS sequence"/>
</dbReference>
<accession>A0A1G2BZW4</accession>
<evidence type="ECO:0000313" key="4">
    <source>
        <dbReference type="Proteomes" id="UP000177626"/>
    </source>
</evidence>
<gene>
    <name evidence="3" type="ORF">A2406_02615</name>
</gene>
<dbReference type="SUPFAM" id="SSF51735">
    <property type="entry name" value="NAD(P)-binding Rossmann-fold domains"/>
    <property type="match status" value="1"/>
</dbReference>
<name>A0A1G2BZW4_9BACT</name>
<dbReference type="InterPro" id="IPR001509">
    <property type="entry name" value="Epimerase_deHydtase"/>
</dbReference>
<reference evidence="3 4" key="1">
    <citation type="journal article" date="2016" name="Nat. Commun.">
        <title>Thousands of microbial genomes shed light on interconnected biogeochemical processes in an aquifer system.</title>
        <authorList>
            <person name="Anantharaman K."/>
            <person name="Brown C.T."/>
            <person name="Hug L.A."/>
            <person name="Sharon I."/>
            <person name="Castelle C.J."/>
            <person name="Probst A.J."/>
            <person name="Thomas B.C."/>
            <person name="Singh A."/>
            <person name="Wilkins M.J."/>
            <person name="Karaoz U."/>
            <person name="Brodie E.L."/>
            <person name="Williams K.H."/>
            <person name="Hubbard S.S."/>
            <person name="Banfield J.F."/>
        </authorList>
    </citation>
    <scope>NUCLEOTIDE SEQUENCE [LARGE SCALE GENOMIC DNA]</scope>
</reference>